<reference evidence="2" key="3">
    <citation type="submission" date="2023-01" db="EMBL/GenBank/DDBJ databases">
        <title>Human gut microbiome strain richness.</title>
        <authorList>
            <person name="Chen-Liaw A."/>
        </authorList>
    </citation>
    <scope>NUCLEOTIDE SEQUENCE</scope>
    <source>
        <strain evidence="2">RTP21484st1_B7_RTP21484_190118</strain>
    </source>
</reference>
<dbReference type="EMBL" id="JAQMRD010000030">
    <property type="protein sequence ID" value="MDB9224703.1"/>
    <property type="molecule type" value="Genomic_DNA"/>
</dbReference>
<evidence type="ECO:0000313" key="1">
    <source>
        <dbReference type="EMBL" id="MCG4958775.1"/>
    </source>
</evidence>
<dbReference type="RefSeq" id="WP_022161098.1">
    <property type="nucleotide sequence ID" value="NZ_CABJFF010000001.1"/>
</dbReference>
<protein>
    <submittedName>
        <fullName evidence="3">DUF4843 domain-containing protein</fullName>
    </submittedName>
</protein>
<reference evidence="1" key="2">
    <citation type="submission" date="2022-01" db="EMBL/GenBank/DDBJ databases">
        <title>Collection of gut derived symbiotic bacterial strains cultured from healthy donors.</title>
        <authorList>
            <person name="Lin H."/>
            <person name="Kohout C."/>
            <person name="Waligurski E."/>
            <person name="Pamer E.G."/>
        </authorList>
    </citation>
    <scope>NUCLEOTIDE SEQUENCE</scope>
    <source>
        <strain evidence="1">DFI.1.149</strain>
    </source>
</reference>
<dbReference type="PROSITE" id="PS51257">
    <property type="entry name" value="PROKAR_LIPOPROTEIN"/>
    <property type="match status" value="1"/>
</dbReference>
<evidence type="ECO:0000313" key="3">
    <source>
        <dbReference type="EMBL" id="RGU57383.1"/>
    </source>
</evidence>
<dbReference type="Pfam" id="PF16132">
    <property type="entry name" value="DUF4843"/>
    <property type="match status" value="1"/>
</dbReference>
<proteinExistence type="predicted"/>
<dbReference type="EMBL" id="JAKNDN010000004">
    <property type="protein sequence ID" value="MCG4958775.1"/>
    <property type="molecule type" value="Genomic_DNA"/>
</dbReference>
<accession>A0A412TUB1</accession>
<dbReference type="Proteomes" id="UP001212263">
    <property type="component" value="Unassembled WGS sequence"/>
</dbReference>
<evidence type="ECO:0000313" key="4">
    <source>
        <dbReference type="Proteomes" id="UP000284243"/>
    </source>
</evidence>
<dbReference type="InterPro" id="IPR032299">
    <property type="entry name" value="DUF4843"/>
</dbReference>
<gene>
    <name evidence="3" type="ORF">DWW57_05325</name>
    <name evidence="1" type="ORF">L0P03_02760</name>
    <name evidence="2" type="ORF">PN645_17105</name>
</gene>
<sequence length="238" mass="27409">MKNKIIIALVAVVAWLGQSCETDPAFDFKDDGKIYFKYPKKINDLGIETDLLVDSIVHTVYGKDLPDGKDTLWIQLQIMGARKDFDRNYKVVVVADSSTGKEGVDFDKLADEYIFHRNVGVDSFPLVLNKQAFEKVFNRNVLLKLEPTEDLGIAYVEFSTLKVNFSAYVLEPDWWWAFEFILGEYHPLKYEKVVEVYGSEEIDPYGNNPYCAYVANVVREYFENNIVIDPFTGKRLEI</sequence>
<dbReference type="EMBL" id="QRYC01000005">
    <property type="protein sequence ID" value="RGU57383.1"/>
    <property type="molecule type" value="Genomic_DNA"/>
</dbReference>
<reference evidence="3 4" key="1">
    <citation type="submission" date="2018-08" db="EMBL/GenBank/DDBJ databases">
        <title>A genome reference for cultivated species of the human gut microbiota.</title>
        <authorList>
            <person name="Zou Y."/>
            <person name="Xue W."/>
            <person name="Luo G."/>
        </authorList>
    </citation>
    <scope>NUCLEOTIDE SEQUENCE [LARGE SCALE GENOMIC DNA]</scope>
    <source>
        <strain evidence="3 4">AF16-14</strain>
    </source>
</reference>
<comment type="caution">
    <text evidence="3">The sequence shown here is derived from an EMBL/GenBank/DDBJ whole genome shotgun (WGS) entry which is preliminary data.</text>
</comment>
<evidence type="ECO:0000313" key="2">
    <source>
        <dbReference type="EMBL" id="MDB9224703.1"/>
    </source>
</evidence>
<dbReference type="Proteomes" id="UP001199750">
    <property type="component" value="Unassembled WGS sequence"/>
</dbReference>
<dbReference type="Proteomes" id="UP000284243">
    <property type="component" value="Unassembled WGS sequence"/>
</dbReference>
<dbReference type="AlphaFoldDB" id="A0A412TUB1"/>
<name>A0A412TUB1_9BACT</name>
<organism evidence="3 4">
    <name type="scientific">Odoribacter splanchnicus</name>
    <dbReference type="NCBI Taxonomy" id="28118"/>
    <lineage>
        <taxon>Bacteria</taxon>
        <taxon>Pseudomonadati</taxon>
        <taxon>Bacteroidota</taxon>
        <taxon>Bacteroidia</taxon>
        <taxon>Bacteroidales</taxon>
        <taxon>Odoribacteraceae</taxon>
        <taxon>Odoribacter</taxon>
    </lineage>
</organism>